<accession>A0A154PFH5</accession>
<keyword evidence="2" id="KW-1185">Reference proteome</keyword>
<dbReference type="AlphaFoldDB" id="A0A154PFH5"/>
<sequence length="62" mass="6724">MVEEKVPSGINLHLKIIKNTWPTLGCESPPTVQVYDNIVLHLGGTARAGPAADQMLEPLFIV</sequence>
<dbReference type="Proteomes" id="UP000076502">
    <property type="component" value="Unassembled WGS sequence"/>
</dbReference>
<evidence type="ECO:0000313" key="1">
    <source>
        <dbReference type="EMBL" id="KZC10591.1"/>
    </source>
</evidence>
<dbReference type="EMBL" id="KQ434893">
    <property type="protein sequence ID" value="KZC10591.1"/>
    <property type="molecule type" value="Genomic_DNA"/>
</dbReference>
<gene>
    <name evidence="1" type="ORF">WN55_00343</name>
</gene>
<protein>
    <submittedName>
        <fullName evidence="1">Uncharacterized protein</fullName>
    </submittedName>
</protein>
<evidence type="ECO:0000313" key="2">
    <source>
        <dbReference type="Proteomes" id="UP000076502"/>
    </source>
</evidence>
<name>A0A154PFH5_DUFNO</name>
<proteinExistence type="predicted"/>
<reference evidence="1 2" key="1">
    <citation type="submission" date="2015-07" db="EMBL/GenBank/DDBJ databases">
        <title>The genome of Dufourea novaeangliae.</title>
        <authorList>
            <person name="Pan H."/>
            <person name="Kapheim K."/>
        </authorList>
    </citation>
    <scope>NUCLEOTIDE SEQUENCE [LARGE SCALE GENOMIC DNA]</scope>
    <source>
        <strain evidence="1">0120121106</strain>
        <tissue evidence="1">Whole body</tissue>
    </source>
</reference>
<organism evidence="1 2">
    <name type="scientific">Dufourea novaeangliae</name>
    <name type="common">Sweat bee</name>
    <dbReference type="NCBI Taxonomy" id="178035"/>
    <lineage>
        <taxon>Eukaryota</taxon>
        <taxon>Metazoa</taxon>
        <taxon>Ecdysozoa</taxon>
        <taxon>Arthropoda</taxon>
        <taxon>Hexapoda</taxon>
        <taxon>Insecta</taxon>
        <taxon>Pterygota</taxon>
        <taxon>Neoptera</taxon>
        <taxon>Endopterygota</taxon>
        <taxon>Hymenoptera</taxon>
        <taxon>Apocrita</taxon>
        <taxon>Aculeata</taxon>
        <taxon>Apoidea</taxon>
        <taxon>Anthophila</taxon>
        <taxon>Halictidae</taxon>
        <taxon>Rophitinae</taxon>
        <taxon>Dufourea</taxon>
    </lineage>
</organism>